<evidence type="ECO:0000313" key="16">
    <source>
        <dbReference type="RefSeq" id="XP_013399940.1"/>
    </source>
</evidence>
<dbReference type="AlphaFoldDB" id="A0A1S3INW8"/>
<dbReference type="OrthoDB" id="6119243at2759"/>
<dbReference type="SMART" id="SM00458">
    <property type="entry name" value="RICIN"/>
    <property type="match status" value="1"/>
</dbReference>
<keyword evidence="9 13" id="KW-0472">Membrane</keyword>
<dbReference type="PANTHER" id="PTHR11675">
    <property type="entry name" value="N-ACETYLGALACTOSAMINYLTRANSFERASE"/>
    <property type="match status" value="1"/>
</dbReference>
<dbReference type="GO" id="GO:0000139">
    <property type="term" value="C:Golgi membrane"/>
    <property type="evidence" value="ECO:0007669"/>
    <property type="project" value="UniProtKB-SubCell"/>
</dbReference>
<dbReference type="Gene3D" id="2.80.10.50">
    <property type="match status" value="1"/>
</dbReference>
<dbReference type="CDD" id="cd23459">
    <property type="entry name" value="beta-trefoil_Ricin_Pgant1-like"/>
    <property type="match status" value="1"/>
</dbReference>
<keyword evidence="7 13" id="KW-1133">Transmembrane helix</keyword>
<dbReference type="InterPro" id="IPR000772">
    <property type="entry name" value="Ricin_B_lectin"/>
</dbReference>
<keyword evidence="13" id="KW-0808">Transferase</keyword>
<dbReference type="EC" id="2.4.1.-" evidence="13"/>
<dbReference type="InterPro" id="IPR045885">
    <property type="entry name" value="GalNAc-T"/>
</dbReference>
<comment type="cofactor">
    <cofactor evidence="1 13">
        <name>Mn(2+)</name>
        <dbReference type="ChEBI" id="CHEBI:29035"/>
    </cofactor>
</comment>
<organism evidence="15 16">
    <name type="scientific">Lingula anatina</name>
    <name type="common">Brachiopod</name>
    <name type="synonym">Lingula unguis</name>
    <dbReference type="NCBI Taxonomy" id="7574"/>
    <lineage>
        <taxon>Eukaryota</taxon>
        <taxon>Metazoa</taxon>
        <taxon>Spiralia</taxon>
        <taxon>Lophotrochozoa</taxon>
        <taxon>Brachiopoda</taxon>
        <taxon>Linguliformea</taxon>
        <taxon>Lingulata</taxon>
        <taxon>Lingulida</taxon>
        <taxon>Linguloidea</taxon>
        <taxon>Lingulidae</taxon>
        <taxon>Lingula</taxon>
    </lineage>
</organism>
<protein>
    <recommendedName>
        <fullName evidence="13">Polypeptide N-acetylgalactosaminyltransferase</fullName>
        <ecNumber evidence="13">2.4.1.-</ecNumber>
    </recommendedName>
    <alternativeName>
        <fullName evidence="13">Protein-UDP acetylgalactosaminyltransferase</fullName>
    </alternativeName>
</protein>
<keyword evidence="10 13" id="KW-1015">Disulfide bond</keyword>
<dbReference type="GO" id="GO:0006493">
    <property type="term" value="P:protein O-linked glycosylation"/>
    <property type="evidence" value="ECO:0007669"/>
    <property type="project" value="TreeGrafter"/>
</dbReference>
<evidence type="ECO:0000256" key="2">
    <source>
        <dbReference type="ARBA" id="ARBA00004323"/>
    </source>
</evidence>
<evidence type="ECO:0000256" key="6">
    <source>
        <dbReference type="ARBA" id="ARBA00022968"/>
    </source>
</evidence>
<evidence type="ECO:0000256" key="12">
    <source>
        <dbReference type="ARBA" id="ARBA00023211"/>
    </source>
</evidence>
<keyword evidence="12 13" id="KW-0464">Manganese</keyword>
<dbReference type="Pfam" id="PF00652">
    <property type="entry name" value="Ricin_B_lectin"/>
    <property type="match status" value="1"/>
</dbReference>
<name>A0A1S3INW8_LINAN</name>
<sequence length="573" mass="64738">MLSSARRFFIRRRYLGWTSAAGVCLLLICIIYVLSTGSWEAPKLRAVANGKYADLKKSRYENRNRHKQGPGEYGAGVFLQGEEKKNADELAKKEAFNIIASDGIALDRSLPDVRNPACKSVEYPKDLPTASVVIIFHNEAWTPLLRTAHSVVNRSPPQYLHEVILLDDASYRDRLGEELDKYVQDTWPDGVVKVVRVKERAGLIRARIAGAKAATGDVLIFLDSHCEANEGWLEPLLARIKEKTDAVLVPDIDMISSETLQYIPTGSGSVGGFWWSLHFSWRPMPKREAVRRKSEIDPVRSPTMPGGLFAADRKYFFDVGAYDPGMDVWGGENLEISFRVWMCGGSLEFIPCSRVGHIFRSSHPYTFPGNKDTHGINSMRLAEVWMDEYKRLFYMHRRDLLKQDMGDISERKALRERLKCKSFSWYLENVYPEKFIIDEKVLAYGMVRNPGSNLCLDTMGKDEKTRFDIGLFHCQNGASANEVFSLSQKNELRREEACLDSVGAEGSKVSLNPCHGHKGNQEWRHHKDSGVIVHVPSGKCLDVSGLKSGDSVQLKKCNGGNDQKWTIEHYLDI</sequence>
<evidence type="ECO:0000256" key="1">
    <source>
        <dbReference type="ARBA" id="ARBA00001936"/>
    </source>
</evidence>
<evidence type="ECO:0000256" key="7">
    <source>
        <dbReference type="ARBA" id="ARBA00022989"/>
    </source>
</evidence>
<accession>A0A1S3INW8</accession>
<evidence type="ECO:0000256" key="5">
    <source>
        <dbReference type="ARBA" id="ARBA00022734"/>
    </source>
</evidence>
<reference evidence="16" key="1">
    <citation type="submission" date="2025-08" db="UniProtKB">
        <authorList>
            <consortium name="RefSeq"/>
        </authorList>
    </citation>
    <scope>IDENTIFICATION</scope>
    <source>
        <tissue evidence="16">Gonads</tissue>
    </source>
</reference>
<evidence type="ECO:0000256" key="3">
    <source>
        <dbReference type="ARBA" id="ARBA00005680"/>
    </source>
</evidence>
<evidence type="ECO:0000256" key="4">
    <source>
        <dbReference type="ARBA" id="ARBA00022692"/>
    </source>
</evidence>
<evidence type="ECO:0000256" key="10">
    <source>
        <dbReference type="ARBA" id="ARBA00023157"/>
    </source>
</evidence>
<feature type="transmembrane region" description="Helical" evidence="13">
    <location>
        <begin position="14"/>
        <end position="34"/>
    </location>
</feature>
<dbReference type="GO" id="GO:0004653">
    <property type="term" value="F:polypeptide N-acetylgalactosaminyltransferase activity"/>
    <property type="evidence" value="ECO:0007669"/>
    <property type="project" value="TreeGrafter"/>
</dbReference>
<dbReference type="SUPFAM" id="SSF50370">
    <property type="entry name" value="Ricin B-like lectins"/>
    <property type="match status" value="1"/>
</dbReference>
<dbReference type="InterPro" id="IPR001173">
    <property type="entry name" value="Glyco_trans_2-like"/>
</dbReference>
<comment type="subcellular location">
    <subcellularLocation>
        <location evidence="2 13">Golgi apparatus membrane</location>
        <topology evidence="2 13">Single-pass type II membrane protein</topology>
    </subcellularLocation>
</comment>
<dbReference type="Pfam" id="PF00535">
    <property type="entry name" value="Glycos_transf_2"/>
    <property type="match status" value="1"/>
</dbReference>
<proteinExistence type="inferred from homology"/>
<dbReference type="InterPro" id="IPR035992">
    <property type="entry name" value="Ricin_B-like_lectins"/>
</dbReference>
<keyword evidence="11" id="KW-0325">Glycoprotein</keyword>
<evidence type="ECO:0000313" key="15">
    <source>
        <dbReference type="Proteomes" id="UP000085678"/>
    </source>
</evidence>
<comment type="similarity">
    <text evidence="3 13">Belongs to the glycosyltransferase 2 family. GalNAc-T subfamily.</text>
</comment>
<dbReference type="FunFam" id="3.90.550.10:FF:000053">
    <property type="entry name" value="Polypeptide N-acetylgalactosaminyltransferase"/>
    <property type="match status" value="1"/>
</dbReference>
<keyword evidence="5 13" id="KW-0430">Lectin</keyword>
<dbReference type="UniPathway" id="UPA00378"/>
<keyword evidence="6" id="KW-0735">Signal-anchor</keyword>
<keyword evidence="15" id="KW-1185">Reference proteome</keyword>
<evidence type="ECO:0000256" key="9">
    <source>
        <dbReference type="ARBA" id="ARBA00023136"/>
    </source>
</evidence>
<dbReference type="Proteomes" id="UP000085678">
    <property type="component" value="Unplaced"/>
</dbReference>
<dbReference type="GeneID" id="106166068"/>
<dbReference type="SUPFAM" id="SSF53448">
    <property type="entry name" value="Nucleotide-diphospho-sugar transferases"/>
    <property type="match status" value="1"/>
</dbReference>
<feature type="domain" description="Ricin B lectin" evidence="14">
    <location>
        <begin position="443"/>
        <end position="568"/>
    </location>
</feature>
<evidence type="ECO:0000256" key="13">
    <source>
        <dbReference type="RuleBase" id="RU361242"/>
    </source>
</evidence>
<keyword evidence="8 13" id="KW-0333">Golgi apparatus</keyword>
<dbReference type="Gene3D" id="3.90.550.10">
    <property type="entry name" value="Spore Coat Polysaccharide Biosynthesis Protein SpsA, Chain A"/>
    <property type="match status" value="1"/>
</dbReference>
<dbReference type="GO" id="GO:0030246">
    <property type="term" value="F:carbohydrate binding"/>
    <property type="evidence" value="ECO:0007669"/>
    <property type="project" value="UniProtKB-KW"/>
</dbReference>
<evidence type="ECO:0000256" key="11">
    <source>
        <dbReference type="ARBA" id="ARBA00023180"/>
    </source>
</evidence>
<dbReference type="PROSITE" id="PS50231">
    <property type="entry name" value="RICIN_B_LECTIN"/>
    <property type="match status" value="1"/>
</dbReference>
<dbReference type="InterPro" id="IPR029044">
    <property type="entry name" value="Nucleotide-diphossugar_trans"/>
</dbReference>
<evidence type="ECO:0000259" key="14">
    <source>
        <dbReference type="SMART" id="SM00458"/>
    </source>
</evidence>
<keyword evidence="4 13" id="KW-0812">Transmembrane</keyword>
<keyword evidence="13" id="KW-0328">Glycosyltransferase</keyword>
<gene>
    <name evidence="16" type="primary">LOC106166068</name>
</gene>
<dbReference type="RefSeq" id="XP_013399940.1">
    <property type="nucleotide sequence ID" value="XM_013544486.1"/>
</dbReference>
<dbReference type="CDD" id="cd02510">
    <property type="entry name" value="pp-GalNAc-T"/>
    <property type="match status" value="1"/>
</dbReference>
<dbReference type="PANTHER" id="PTHR11675:SF43">
    <property type="entry name" value="POLYPEPTIDE N-ACETYLGALACTOSAMINYLTRANSFERASE 1"/>
    <property type="match status" value="1"/>
</dbReference>
<evidence type="ECO:0000256" key="8">
    <source>
        <dbReference type="ARBA" id="ARBA00023034"/>
    </source>
</evidence>
<comment type="pathway">
    <text evidence="13">Protein modification; protein glycosylation.</text>
</comment>